<dbReference type="InterPro" id="IPR041489">
    <property type="entry name" value="PDZ_6"/>
</dbReference>
<evidence type="ECO:0000256" key="1">
    <source>
        <dbReference type="ARBA" id="ARBA00009179"/>
    </source>
</evidence>
<evidence type="ECO:0000256" key="4">
    <source>
        <dbReference type="ARBA" id="ARBA00022825"/>
    </source>
</evidence>
<dbReference type="SUPFAM" id="SSF50156">
    <property type="entry name" value="PDZ domain-like"/>
    <property type="match status" value="1"/>
</dbReference>
<proteinExistence type="inferred from homology"/>
<keyword evidence="2 5" id="KW-0645">Protease</keyword>
<dbReference type="InterPro" id="IPR036034">
    <property type="entry name" value="PDZ_sf"/>
</dbReference>
<keyword evidence="4 5" id="KW-0720">Serine protease</keyword>
<dbReference type="GO" id="GO:0008236">
    <property type="term" value="F:serine-type peptidase activity"/>
    <property type="evidence" value="ECO:0007669"/>
    <property type="project" value="UniProtKB-KW"/>
</dbReference>
<reference evidence="6 7" key="1">
    <citation type="submission" date="2016-10" db="EMBL/GenBank/DDBJ databases">
        <authorList>
            <person name="de Groot N.N."/>
        </authorList>
    </citation>
    <scope>NUCLEOTIDE SEQUENCE [LARGE SCALE GENOMIC DNA]</scope>
    <source>
        <strain evidence="6 7">Z108</strain>
    </source>
</reference>
<dbReference type="PROSITE" id="PS50106">
    <property type="entry name" value="PDZ"/>
    <property type="match status" value="1"/>
</dbReference>
<dbReference type="EMBL" id="FOQK01000004">
    <property type="protein sequence ID" value="SFH77118.1"/>
    <property type="molecule type" value="Genomic_DNA"/>
</dbReference>
<dbReference type="InterPro" id="IPR004447">
    <property type="entry name" value="Peptidase_S41A"/>
</dbReference>
<sequence length="384" mass="41269">MQYVSKKKIILGLAATALVSSLLTLMGLAAVLGLDGAKTLDIVRFLGVKRMIEARYVRDVNPHDLMNGAIDGMVKSLGDPHSIYLKEDMYKTLKEHTAGTFGGIGVTMGFKDNKVTIVSVLEGTPGEAAGLKANDEIVAVDGTPVTEYQPEEVSMHIRGDIGTDVTLTIRRAGTEDRDYTIKRDTIKLRTAKGMMLEGSQMGYIRIASFGENTGEEFKEEFEKLGQEGMQGLIIDLRQNPGGLVKSCVEVANLLVPKGPIVSVVQRDGSKEEHDSSLESPKYPVVVLIDGNSASASEILAGALQDTGAGTLVGTKSYGKGSVQVVVPLFEDDGLKLTIARYYTPNGRCIDGVGIEPDVTVDFAEGDTTDVQLAKAREILQQKMQ</sequence>
<protein>
    <submittedName>
        <fullName evidence="6">Carboxyl-terminal processing protease</fullName>
    </submittedName>
</protein>
<dbReference type="Pfam" id="PF17820">
    <property type="entry name" value="PDZ_6"/>
    <property type="match status" value="1"/>
</dbReference>
<accession>A0A1I3CS09</accession>
<evidence type="ECO:0000256" key="5">
    <source>
        <dbReference type="RuleBase" id="RU004404"/>
    </source>
</evidence>
<dbReference type="GO" id="GO:0007165">
    <property type="term" value="P:signal transduction"/>
    <property type="evidence" value="ECO:0007669"/>
    <property type="project" value="TreeGrafter"/>
</dbReference>
<evidence type="ECO:0000313" key="6">
    <source>
        <dbReference type="EMBL" id="SFH77118.1"/>
    </source>
</evidence>
<gene>
    <name evidence="6" type="ORF">SAMN04487861_10492</name>
</gene>
<dbReference type="Proteomes" id="UP000183639">
    <property type="component" value="Unassembled WGS sequence"/>
</dbReference>
<dbReference type="Pfam" id="PF03572">
    <property type="entry name" value="Peptidase_S41"/>
    <property type="match status" value="1"/>
</dbReference>
<dbReference type="AlphaFoldDB" id="A0A1I3CS09"/>
<dbReference type="Gene3D" id="3.30.750.44">
    <property type="match status" value="1"/>
</dbReference>
<dbReference type="FunFam" id="2.30.42.10:FF:000063">
    <property type="entry name" value="Peptidase, S41 family"/>
    <property type="match status" value="1"/>
</dbReference>
<dbReference type="OrthoDB" id="9812068at2"/>
<dbReference type="SMART" id="SM00245">
    <property type="entry name" value="TSPc"/>
    <property type="match status" value="1"/>
</dbReference>
<dbReference type="InterPro" id="IPR005151">
    <property type="entry name" value="Tail-specific_protease"/>
</dbReference>
<evidence type="ECO:0000256" key="3">
    <source>
        <dbReference type="ARBA" id="ARBA00022801"/>
    </source>
</evidence>
<evidence type="ECO:0000313" key="7">
    <source>
        <dbReference type="Proteomes" id="UP000183639"/>
    </source>
</evidence>
<dbReference type="InterPro" id="IPR029045">
    <property type="entry name" value="ClpP/crotonase-like_dom_sf"/>
</dbReference>
<dbReference type="InterPro" id="IPR001478">
    <property type="entry name" value="PDZ"/>
</dbReference>
<dbReference type="GO" id="GO:0030288">
    <property type="term" value="C:outer membrane-bounded periplasmic space"/>
    <property type="evidence" value="ECO:0007669"/>
    <property type="project" value="TreeGrafter"/>
</dbReference>
<keyword evidence="3 5" id="KW-0378">Hydrolase</keyword>
<dbReference type="Gene3D" id="3.90.226.10">
    <property type="entry name" value="2-enoyl-CoA Hydratase, Chain A, domain 1"/>
    <property type="match status" value="1"/>
</dbReference>
<dbReference type="PANTHER" id="PTHR32060:SF30">
    <property type="entry name" value="CARBOXY-TERMINAL PROCESSING PROTEASE CTPA"/>
    <property type="match status" value="1"/>
</dbReference>
<dbReference type="SMART" id="SM00228">
    <property type="entry name" value="PDZ"/>
    <property type="match status" value="1"/>
</dbReference>
<dbReference type="GO" id="GO:0006508">
    <property type="term" value="P:proteolysis"/>
    <property type="evidence" value="ECO:0007669"/>
    <property type="project" value="UniProtKB-KW"/>
</dbReference>
<dbReference type="Gene3D" id="2.30.42.10">
    <property type="match status" value="1"/>
</dbReference>
<dbReference type="GO" id="GO:0004175">
    <property type="term" value="F:endopeptidase activity"/>
    <property type="evidence" value="ECO:0007669"/>
    <property type="project" value="TreeGrafter"/>
</dbReference>
<dbReference type="SUPFAM" id="SSF52096">
    <property type="entry name" value="ClpP/crotonase"/>
    <property type="match status" value="1"/>
</dbReference>
<dbReference type="Pfam" id="PF22694">
    <property type="entry name" value="CtpB_N-like"/>
    <property type="match status" value="1"/>
</dbReference>
<dbReference type="CDD" id="cd06782">
    <property type="entry name" value="cpPDZ_CPP-like"/>
    <property type="match status" value="1"/>
</dbReference>
<organism evidence="6 7">
    <name type="scientific">Selenomonas ruminantium</name>
    <dbReference type="NCBI Taxonomy" id="971"/>
    <lineage>
        <taxon>Bacteria</taxon>
        <taxon>Bacillati</taxon>
        <taxon>Bacillota</taxon>
        <taxon>Negativicutes</taxon>
        <taxon>Selenomonadales</taxon>
        <taxon>Selenomonadaceae</taxon>
        <taxon>Selenomonas</taxon>
    </lineage>
</organism>
<dbReference type="InterPro" id="IPR055210">
    <property type="entry name" value="CtpA/B_N"/>
</dbReference>
<name>A0A1I3CS09_SELRU</name>
<dbReference type="PANTHER" id="PTHR32060">
    <property type="entry name" value="TAIL-SPECIFIC PROTEASE"/>
    <property type="match status" value="1"/>
</dbReference>
<comment type="similarity">
    <text evidence="1 5">Belongs to the peptidase S41A family.</text>
</comment>
<evidence type="ECO:0000256" key="2">
    <source>
        <dbReference type="ARBA" id="ARBA00022670"/>
    </source>
</evidence>
<dbReference type="CDD" id="cd07560">
    <property type="entry name" value="Peptidase_S41_CPP"/>
    <property type="match status" value="1"/>
</dbReference>
<dbReference type="NCBIfam" id="TIGR00225">
    <property type="entry name" value="prc"/>
    <property type="match status" value="1"/>
</dbReference>